<reference evidence="1 2" key="1">
    <citation type="submission" date="2019-07" db="EMBL/GenBank/DDBJ databases">
        <title>Draft genome of C. aurimucosum strain 14-2523.</title>
        <authorList>
            <person name="Pacheco L.G.C."/>
            <person name="Aguiar E.R.G.R."/>
            <person name="Navas J."/>
            <person name="Santos C.S."/>
            <person name="Rocha D.J.P.G."/>
        </authorList>
    </citation>
    <scope>NUCLEOTIDE SEQUENCE [LARGE SCALE GENOMIC DNA]</scope>
    <source>
        <strain evidence="1 2">14-2523</strain>
    </source>
</reference>
<comment type="caution">
    <text evidence="1">The sequence shown here is derived from an EMBL/GenBank/DDBJ whole genome shotgun (WGS) entry which is preliminary data.</text>
</comment>
<organism evidence="1 2">
    <name type="scientific">Corynebacterium aurimucosum</name>
    <dbReference type="NCBI Taxonomy" id="169292"/>
    <lineage>
        <taxon>Bacteria</taxon>
        <taxon>Bacillati</taxon>
        <taxon>Actinomycetota</taxon>
        <taxon>Actinomycetes</taxon>
        <taxon>Mycobacteriales</taxon>
        <taxon>Corynebacteriaceae</taxon>
        <taxon>Corynebacterium</taxon>
    </lineage>
</organism>
<evidence type="ECO:0000313" key="1">
    <source>
        <dbReference type="EMBL" id="TVU57571.1"/>
    </source>
</evidence>
<sequence length="135" mass="14777">MCSHPVHIPCLICTSMGTWDVGPFDNHAACEVLAAIRDGSFDLDTFKKSCVDSPIDVDDAEVIIALGALATTPEDRLPAGISADDVKALRTPQTRAWLRKKINTAMEPNSSPIYALWETTGELELWLRRTRAALP</sequence>
<name>A0A558GL25_9CORY</name>
<protein>
    <submittedName>
        <fullName evidence="1">DUF4259 domain-containing protein</fullName>
    </submittedName>
</protein>
<proteinExistence type="predicted"/>
<dbReference type="Proteomes" id="UP000320531">
    <property type="component" value="Unassembled WGS sequence"/>
</dbReference>
<dbReference type="Pfam" id="PF14078">
    <property type="entry name" value="DUF4259"/>
    <property type="match status" value="1"/>
</dbReference>
<dbReference type="InterPro" id="IPR025355">
    <property type="entry name" value="DUF4259"/>
</dbReference>
<accession>A0A558GL25</accession>
<dbReference type="AlphaFoldDB" id="A0A558GL25"/>
<gene>
    <name evidence="1" type="ORF">FQK23_01505</name>
</gene>
<dbReference type="EMBL" id="VMTY01000003">
    <property type="protein sequence ID" value="TVU57571.1"/>
    <property type="molecule type" value="Genomic_DNA"/>
</dbReference>
<evidence type="ECO:0000313" key="2">
    <source>
        <dbReference type="Proteomes" id="UP000320531"/>
    </source>
</evidence>